<gene>
    <name evidence="1" type="ORF">SDC9_210718</name>
</gene>
<name>A0A645JH06_9ZZZZ</name>
<evidence type="ECO:0008006" key="2">
    <source>
        <dbReference type="Google" id="ProtNLM"/>
    </source>
</evidence>
<dbReference type="EMBL" id="VSSQ01141705">
    <property type="protein sequence ID" value="MPN62965.1"/>
    <property type="molecule type" value="Genomic_DNA"/>
</dbReference>
<proteinExistence type="predicted"/>
<sequence length="134" mass="15144">MSKFKSGGGLLTISEYELNVKWTDYFTVSPSIVLNHNGSLDTELATFFQANLNAFGSPFRNDRKNDFRIGSGLSFYKLNRGTAYASNNSFGLNFIVEDRYMISERFFIGVKAFIQPYFDKEIHSGIILKAGINL</sequence>
<comment type="caution">
    <text evidence="1">The sequence shown here is derived from an EMBL/GenBank/DDBJ whole genome shotgun (WGS) entry which is preliminary data.</text>
</comment>
<organism evidence="1">
    <name type="scientific">bioreactor metagenome</name>
    <dbReference type="NCBI Taxonomy" id="1076179"/>
    <lineage>
        <taxon>unclassified sequences</taxon>
        <taxon>metagenomes</taxon>
        <taxon>ecological metagenomes</taxon>
    </lineage>
</organism>
<evidence type="ECO:0000313" key="1">
    <source>
        <dbReference type="EMBL" id="MPN62965.1"/>
    </source>
</evidence>
<protein>
    <recommendedName>
        <fullName evidence="2">DUF5723 domain-containing protein</fullName>
    </recommendedName>
</protein>
<accession>A0A645JH06</accession>
<dbReference type="AlphaFoldDB" id="A0A645JH06"/>
<reference evidence="1" key="1">
    <citation type="submission" date="2019-08" db="EMBL/GenBank/DDBJ databases">
        <authorList>
            <person name="Kucharzyk K."/>
            <person name="Murdoch R.W."/>
            <person name="Higgins S."/>
            <person name="Loffler F."/>
        </authorList>
    </citation>
    <scope>NUCLEOTIDE SEQUENCE</scope>
</reference>